<dbReference type="EMBL" id="JBHTIU010000108">
    <property type="protein sequence ID" value="MFD0872393.1"/>
    <property type="molecule type" value="Genomic_DNA"/>
</dbReference>
<keyword evidence="2" id="KW-1185">Reference proteome</keyword>
<dbReference type="SUPFAM" id="SSF56784">
    <property type="entry name" value="HAD-like"/>
    <property type="match status" value="1"/>
</dbReference>
<dbReference type="InterPro" id="IPR006379">
    <property type="entry name" value="HAD-SF_hydro_IIB"/>
</dbReference>
<dbReference type="PANTHER" id="PTHR10000:SF53">
    <property type="entry name" value="5-AMINO-6-(5-PHOSPHO-D-RIBITYLAMINO)URACIL PHOSPHATASE YBJI-RELATED"/>
    <property type="match status" value="1"/>
</dbReference>
<dbReference type="Gene3D" id="3.40.50.1000">
    <property type="entry name" value="HAD superfamily/HAD-like"/>
    <property type="match status" value="1"/>
</dbReference>
<dbReference type="GO" id="GO:0016787">
    <property type="term" value="F:hydrolase activity"/>
    <property type="evidence" value="ECO:0007669"/>
    <property type="project" value="UniProtKB-KW"/>
</dbReference>
<evidence type="ECO:0000313" key="2">
    <source>
        <dbReference type="Proteomes" id="UP001597120"/>
    </source>
</evidence>
<dbReference type="NCBIfam" id="TIGR01484">
    <property type="entry name" value="HAD-SF-IIB"/>
    <property type="match status" value="1"/>
</dbReference>
<gene>
    <name evidence="1" type="ORF">ACFQ03_25040</name>
</gene>
<organism evidence="1 2">
    <name type="scientific">Paenibacillus residui</name>
    <dbReference type="NCBI Taxonomy" id="629724"/>
    <lineage>
        <taxon>Bacteria</taxon>
        <taxon>Bacillati</taxon>
        <taxon>Bacillota</taxon>
        <taxon>Bacilli</taxon>
        <taxon>Bacillales</taxon>
        <taxon>Paenibacillaceae</taxon>
        <taxon>Paenibacillus</taxon>
    </lineage>
</organism>
<dbReference type="Gene3D" id="3.30.1240.10">
    <property type="match status" value="1"/>
</dbReference>
<dbReference type="InterPro" id="IPR023214">
    <property type="entry name" value="HAD_sf"/>
</dbReference>
<name>A0ABW3DFZ7_9BACL</name>
<protein>
    <submittedName>
        <fullName evidence="1">HAD-IIB family hydrolase</fullName>
    </submittedName>
</protein>
<accession>A0ABW3DFZ7</accession>
<keyword evidence="1" id="KW-0378">Hydrolase</keyword>
<evidence type="ECO:0000313" key="1">
    <source>
        <dbReference type="EMBL" id="MFD0872393.1"/>
    </source>
</evidence>
<proteinExistence type="predicted"/>
<comment type="caution">
    <text evidence="1">The sequence shown here is derived from an EMBL/GenBank/DDBJ whole genome shotgun (WGS) entry which is preliminary data.</text>
</comment>
<dbReference type="Proteomes" id="UP001597120">
    <property type="component" value="Unassembled WGS sequence"/>
</dbReference>
<sequence length="255" mass="28491">MNFVFDIDGTICFHGKPVSRGILDALCELERQGHFIAFASARHSRDILPVLDERFHHHLLIGGNGAVTYYEGKLIRACPIPGPLFQRITQLLDRFQASYLIDTEWDYAYKGAEDHSFLSRVDPLKQANRIRLDEVRQPVKILVTESADPQRLKEEVKALDINLHNHSLEEVLDITNCGVDKWNAVAAFGLSSGSTVCFGNDTNDLPLFRQAARSVLVGNHPLLAGVATDQLDIDEQFESKLRDKLTELAAGADKN</sequence>
<dbReference type="InterPro" id="IPR036412">
    <property type="entry name" value="HAD-like_sf"/>
</dbReference>
<dbReference type="RefSeq" id="WP_379291752.1">
    <property type="nucleotide sequence ID" value="NZ_JBHTIU010000108.1"/>
</dbReference>
<reference evidence="2" key="1">
    <citation type="journal article" date="2019" name="Int. J. Syst. Evol. Microbiol.">
        <title>The Global Catalogue of Microorganisms (GCM) 10K type strain sequencing project: providing services to taxonomists for standard genome sequencing and annotation.</title>
        <authorList>
            <consortium name="The Broad Institute Genomics Platform"/>
            <consortium name="The Broad Institute Genome Sequencing Center for Infectious Disease"/>
            <person name="Wu L."/>
            <person name="Ma J."/>
        </authorList>
    </citation>
    <scope>NUCLEOTIDE SEQUENCE [LARGE SCALE GENOMIC DNA]</scope>
    <source>
        <strain evidence="2">CCUG 57263</strain>
    </source>
</reference>
<dbReference type="PANTHER" id="PTHR10000">
    <property type="entry name" value="PHOSPHOSERINE PHOSPHATASE"/>
    <property type="match status" value="1"/>
</dbReference>
<dbReference type="Pfam" id="PF08282">
    <property type="entry name" value="Hydrolase_3"/>
    <property type="match status" value="1"/>
</dbReference>